<dbReference type="RefSeq" id="WP_126035274.1">
    <property type="nucleotide sequence ID" value="NZ_CP022298.1"/>
</dbReference>
<dbReference type="NCBIfam" id="TIGR04141">
    <property type="entry name" value="TIGR04141 family sporadically distributed protein"/>
    <property type="match status" value="1"/>
</dbReference>
<accession>A0A3Q8XC37</accession>
<sequence length="540" mass="60892">MPDQKLYRYLNTLLAKAEYGATDFREFLSEDADVTQLDILEQHGFEGVLYIKNSQEKRPRWAQLTDAIVGREIGQLSNKSSSAVLLIRVNGKVLAFTFGYGRFLLNIGYFEQDFGLKTALNTLNHQSLRSVDLHTLEDQPIQKKSQATRGSEASVFGIDIFRDVLRAVTGSPRADVRYNNISGGDAIYSFGLEMLVEEIPQIAAQILEYYELELYKDSFGWVDNIRRVKDTASISALDELLLEAVKAKDTSIVITLPEIIEWDSVLGFSFTRSKRELSPTIDTSTYLENINPDSLSIKSICTDRLYITDIHDNESNYSVYNCLYFELDGGNTKNVIFGGNWYEIDKSFMSGIDSTLALINLSDIAFPCIEVWEEEEKNKIETEGSYNERVAGHLDCYLLDKRLVKCSKTTSPIELCDLLTKDKQLIHVKHRKGGSAGLSHLFAQGSVSAEVMLGDRVFRKEARKVLYRVAPDARELVPLDGLKSTDYEIVFLILGDTNVSVKENLPFFSKVNLTRVFDNLSQRGYTVKIAGAEKVVRNSI</sequence>
<dbReference type="EMBL" id="CP022298">
    <property type="protein sequence ID" value="AZN63048.1"/>
    <property type="molecule type" value="Genomic_DNA"/>
</dbReference>
<dbReference type="AlphaFoldDB" id="A0A3Q8XC37"/>
<organism evidence="1 2">
    <name type="scientific">Acinetobacter johnsonii</name>
    <dbReference type="NCBI Taxonomy" id="40214"/>
    <lineage>
        <taxon>Bacteria</taxon>
        <taxon>Pseudomonadati</taxon>
        <taxon>Pseudomonadota</taxon>
        <taxon>Gammaproteobacteria</taxon>
        <taxon>Moraxellales</taxon>
        <taxon>Moraxellaceae</taxon>
        <taxon>Acinetobacter</taxon>
    </lineage>
</organism>
<proteinExistence type="predicted"/>
<evidence type="ECO:0000313" key="1">
    <source>
        <dbReference type="EMBL" id="AZN63048.1"/>
    </source>
</evidence>
<evidence type="ECO:0000313" key="2">
    <source>
        <dbReference type="Proteomes" id="UP000276980"/>
    </source>
</evidence>
<gene>
    <name evidence="1" type="ORF">CFH90_02920</name>
</gene>
<dbReference type="Pfam" id="PF19614">
    <property type="entry name" value="DUF6119"/>
    <property type="match status" value="1"/>
</dbReference>
<dbReference type="Proteomes" id="UP000276980">
    <property type="component" value="Chromosome"/>
</dbReference>
<name>A0A3Q8XC37_ACIJO</name>
<evidence type="ECO:0008006" key="3">
    <source>
        <dbReference type="Google" id="ProtNLM"/>
    </source>
</evidence>
<reference evidence="1 2" key="1">
    <citation type="submission" date="2017-06" db="EMBL/GenBank/DDBJ databases">
        <title>Complete Genome Sequence of the Carbazole-Degrading Bacterium Acinetobacter johnsonii IC001.</title>
        <authorList>
            <person name="Vejarano F."/>
            <person name="Suzuki-Minakuchi C."/>
            <person name="Ohtsubo Y."/>
            <person name="Tsuda M."/>
            <person name="Okada K."/>
            <person name="Nojiri H."/>
        </authorList>
    </citation>
    <scope>NUCLEOTIDE SEQUENCE [LARGE SCALE GENOMIC DNA]</scope>
    <source>
        <strain evidence="1 2">IC001</strain>
    </source>
</reference>
<protein>
    <recommendedName>
        <fullName evidence="3">Sporadically distributed protein, TIGR04141 family</fullName>
    </recommendedName>
</protein>
<dbReference type="InterPro" id="IPR026487">
    <property type="entry name" value="CHP04141"/>
</dbReference>